<accession>A0ABV5SQR4</accession>
<proteinExistence type="predicted"/>
<name>A0ABV5SQR4_9MICO</name>
<evidence type="ECO:0000313" key="2">
    <source>
        <dbReference type="Proteomes" id="UP001589667"/>
    </source>
</evidence>
<reference evidence="1 2" key="1">
    <citation type="submission" date="2024-09" db="EMBL/GenBank/DDBJ databases">
        <authorList>
            <person name="Sun Q."/>
            <person name="Mori K."/>
        </authorList>
    </citation>
    <scope>NUCLEOTIDE SEQUENCE [LARGE SCALE GENOMIC DNA]</scope>
    <source>
        <strain evidence="1 2">JCM 14321</strain>
    </source>
</reference>
<evidence type="ECO:0008006" key="3">
    <source>
        <dbReference type="Google" id="ProtNLM"/>
    </source>
</evidence>
<gene>
    <name evidence="1" type="ORF">ACFFQV_03870</name>
</gene>
<dbReference type="Proteomes" id="UP001589667">
    <property type="component" value="Unassembled WGS sequence"/>
</dbReference>
<keyword evidence="2" id="KW-1185">Reference proteome</keyword>
<organism evidence="1 2">
    <name type="scientific">Agromyces lapidis</name>
    <dbReference type="NCBI Taxonomy" id="279574"/>
    <lineage>
        <taxon>Bacteria</taxon>
        <taxon>Bacillati</taxon>
        <taxon>Actinomycetota</taxon>
        <taxon>Actinomycetes</taxon>
        <taxon>Micrococcales</taxon>
        <taxon>Microbacteriaceae</taxon>
        <taxon>Agromyces</taxon>
    </lineage>
</organism>
<evidence type="ECO:0000313" key="1">
    <source>
        <dbReference type="EMBL" id="MFB9641424.1"/>
    </source>
</evidence>
<sequence length="78" mass="8310">MSSAMNPYKGRPGFWNRLSAAIYPITGPAEVGIGIGVTEAPYEPPANPMCPICAAPMAEHDIKRGDASTPTYFTCPRP</sequence>
<protein>
    <recommendedName>
        <fullName evidence="3">Type IV secretion protein Rhs</fullName>
    </recommendedName>
</protein>
<dbReference type="RefSeq" id="WP_157423023.1">
    <property type="nucleotide sequence ID" value="NZ_BAAANI010000006.1"/>
</dbReference>
<dbReference type="EMBL" id="JBHMBL010000001">
    <property type="protein sequence ID" value="MFB9641424.1"/>
    <property type="molecule type" value="Genomic_DNA"/>
</dbReference>
<comment type="caution">
    <text evidence="1">The sequence shown here is derived from an EMBL/GenBank/DDBJ whole genome shotgun (WGS) entry which is preliminary data.</text>
</comment>